<dbReference type="AlphaFoldDB" id="A0A0D2HNM7"/>
<gene>
    <name evidence="2" type="ORF">Z517_01428</name>
</gene>
<dbReference type="Proteomes" id="UP000053029">
    <property type="component" value="Unassembled WGS sequence"/>
</dbReference>
<dbReference type="EMBL" id="KN846969">
    <property type="protein sequence ID" value="KIW86034.1"/>
    <property type="molecule type" value="Genomic_DNA"/>
</dbReference>
<proteinExistence type="predicted"/>
<dbReference type="RefSeq" id="XP_013289842.1">
    <property type="nucleotide sequence ID" value="XM_013434388.1"/>
</dbReference>
<keyword evidence="3" id="KW-1185">Reference proteome</keyword>
<dbReference type="GeneID" id="25300918"/>
<accession>A0A0D2HNM7</accession>
<dbReference type="VEuPathDB" id="FungiDB:Z517_01428"/>
<dbReference type="OrthoDB" id="5388207at2759"/>
<reference evidence="2 3" key="1">
    <citation type="submission" date="2015-01" db="EMBL/GenBank/DDBJ databases">
        <title>The Genome Sequence of Fonsecaea pedrosoi CBS 271.37.</title>
        <authorList>
            <consortium name="The Broad Institute Genomics Platform"/>
            <person name="Cuomo C."/>
            <person name="de Hoog S."/>
            <person name="Gorbushina A."/>
            <person name="Stielow B."/>
            <person name="Teixiera M."/>
            <person name="Abouelleil A."/>
            <person name="Chapman S.B."/>
            <person name="Priest M."/>
            <person name="Young S.K."/>
            <person name="Wortman J."/>
            <person name="Nusbaum C."/>
            <person name="Birren B."/>
        </authorList>
    </citation>
    <scope>NUCLEOTIDE SEQUENCE [LARGE SCALE GENOMIC DNA]</scope>
    <source>
        <strain evidence="2 3">CBS 271.37</strain>
    </source>
</reference>
<feature type="compositionally biased region" description="Basic residues" evidence="1">
    <location>
        <begin position="143"/>
        <end position="156"/>
    </location>
</feature>
<evidence type="ECO:0000313" key="2">
    <source>
        <dbReference type="EMBL" id="KIW86034.1"/>
    </source>
</evidence>
<dbReference type="STRING" id="1442368.A0A0D2HNM7"/>
<feature type="compositionally biased region" description="Polar residues" evidence="1">
    <location>
        <begin position="69"/>
        <end position="102"/>
    </location>
</feature>
<dbReference type="HOGENOM" id="CLU_112528_0_0_1"/>
<name>A0A0D2HNM7_9EURO</name>
<organism evidence="2 3">
    <name type="scientific">Fonsecaea pedrosoi CBS 271.37</name>
    <dbReference type="NCBI Taxonomy" id="1442368"/>
    <lineage>
        <taxon>Eukaryota</taxon>
        <taxon>Fungi</taxon>
        <taxon>Dikarya</taxon>
        <taxon>Ascomycota</taxon>
        <taxon>Pezizomycotina</taxon>
        <taxon>Eurotiomycetes</taxon>
        <taxon>Chaetothyriomycetidae</taxon>
        <taxon>Chaetothyriales</taxon>
        <taxon>Herpotrichiellaceae</taxon>
        <taxon>Fonsecaea</taxon>
    </lineage>
</organism>
<sequence length="156" mass="16084">MGTSVMQSGKEPPSGIQGRGTLDEPYDQGNAPENTALRSDQEPLSGVQGKGTATEPYDKGNAGGKVVCIQSTTSSQPTNAPASGASAAQKTASTKPSETRINPLSAPTRRPAEERDVSPGTLPDGSHAQTSGDRGESYEPGKGLHRLKGKLGFGRH</sequence>
<protein>
    <submittedName>
        <fullName evidence="2">Unplaced genomic scaffold supercont1.1, whole genome shotgun sequence</fullName>
    </submittedName>
</protein>
<evidence type="ECO:0000256" key="1">
    <source>
        <dbReference type="SAM" id="MobiDB-lite"/>
    </source>
</evidence>
<feature type="region of interest" description="Disordered" evidence="1">
    <location>
        <begin position="1"/>
        <end position="156"/>
    </location>
</feature>
<evidence type="ECO:0000313" key="3">
    <source>
        <dbReference type="Proteomes" id="UP000053029"/>
    </source>
</evidence>